<keyword evidence="1" id="KW-0472">Membrane</keyword>
<feature type="transmembrane region" description="Helical" evidence="1">
    <location>
        <begin position="7"/>
        <end position="27"/>
    </location>
</feature>
<dbReference type="Proteomes" id="UP000006346">
    <property type="component" value="Chromosome"/>
</dbReference>
<accession>G7WBF1</accession>
<organism evidence="2 3">
    <name type="scientific">Desulfosporosinus orientis (strain ATCC 19365 / DSM 765 / NCIMB 8382 / VKM B-1628 / Singapore I)</name>
    <name type="common">Desulfotomaculum orientis</name>
    <dbReference type="NCBI Taxonomy" id="768706"/>
    <lineage>
        <taxon>Bacteria</taxon>
        <taxon>Bacillati</taxon>
        <taxon>Bacillota</taxon>
        <taxon>Clostridia</taxon>
        <taxon>Eubacteriales</taxon>
        <taxon>Desulfitobacteriaceae</taxon>
        <taxon>Desulfosporosinus</taxon>
    </lineage>
</organism>
<dbReference type="EMBL" id="CP003108">
    <property type="protein sequence ID" value="AET68280.1"/>
    <property type="molecule type" value="Genomic_DNA"/>
</dbReference>
<dbReference type="AlphaFoldDB" id="G7WBF1"/>
<dbReference type="KEGG" id="dor:Desor_2740"/>
<gene>
    <name evidence="2" type="ordered locus">Desor_2740</name>
</gene>
<dbReference type="eggNOG" id="ENOG5033ABG">
    <property type="taxonomic scope" value="Bacteria"/>
</dbReference>
<sequence>MMRKFGVIIGLIVILGFFIITLNSSIFTSNPTGNTVVDAIEKTGRNVTKVVYSEGVKGGVVVFFKKSTGNVGESVAAGYVKKTLWGWEWSWGGEHTDGASEGFSSQYFPYAKGTPFPLLFGEIKDPLIKYIKVSEKDSTNVREAKIVGKGTELLWFTFLNKTEGPDFTITGLSGEGTILYSQSINTDRKSSAQTVPRNS</sequence>
<reference evidence="2 3" key="2">
    <citation type="journal article" date="2012" name="J. Bacteriol.">
        <title>Complete genome sequences of Desulfosporosinus orientis DSM765T, Desulfosporosinus youngiae DSM17734T, Desulfosporosinus meridiei DSM13257T, and Desulfosporosinus acidiphilus DSM22704T.</title>
        <authorList>
            <person name="Pester M."/>
            <person name="Brambilla E."/>
            <person name="Alazard D."/>
            <person name="Rattei T."/>
            <person name="Weinmaier T."/>
            <person name="Han J."/>
            <person name="Lucas S."/>
            <person name="Lapidus A."/>
            <person name="Cheng J.F."/>
            <person name="Goodwin L."/>
            <person name="Pitluck S."/>
            <person name="Peters L."/>
            <person name="Ovchinnikova G."/>
            <person name="Teshima H."/>
            <person name="Detter J.C."/>
            <person name="Han C.S."/>
            <person name="Tapia R."/>
            <person name="Land M.L."/>
            <person name="Hauser L."/>
            <person name="Kyrpides N.C."/>
            <person name="Ivanova N.N."/>
            <person name="Pagani I."/>
            <person name="Huntmann M."/>
            <person name="Wei C.L."/>
            <person name="Davenport K.W."/>
            <person name="Daligault H."/>
            <person name="Chain P.S."/>
            <person name="Chen A."/>
            <person name="Mavromatis K."/>
            <person name="Markowitz V."/>
            <person name="Szeto E."/>
            <person name="Mikhailova N."/>
            <person name="Pati A."/>
            <person name="Wagner M."/>
            <person name="Woyke T."/>
            <person name="Ollivier B."/>
            <person name="Klenk H.P."/>
            <person name="Spring S."/>
            <person name="Loy A."/>
        </authorList>
    </citation>
    <scope>NUCLEOTIDE SEQUENCE [LARGE SCALE GENOMIC DNA]</scope>
    <source>
        <strain evidence="3">ATCC 19365 / DSM 765 / NCIMB 8382 / VKM B-1628</strain>
    </source>
</reference>
<keyword evidence="1" id="KW-1133">Transmembrane helix</keyword>
<dbReference type="PATRIC" id="fig|768706.3.peg.2753"/>
<keyword evidence="1" id="KW-0812">Transmembrane</keyword>
<keyword evidence="3" id="KW-1185">Reference proteome</keyword>
<name>G7WBF1_DESOD</name>
<proteinExistence type="predicted"/>
<dbReference type="HOGENOM" id="CLU_118493_0_0_9"/>
<evidence type="ECO:0000313" key="2">
    <source>
        <dbReference type="EMBL" id="AET68280.1"/>
    </source>
</evidence>
<protein>
    <submittedName>
        <fullName evidence="2">Uncharacterized protein</fullName>
    </submittedName>
</protein>
<evidence type="ECO:0000256" key="1">
    <source>
        <dbReference type="SAM" id="Phobius"/>
    </source>
</evidence>
<reference evidence="3" key="1">
    <citation type="submission" date="2011-11" db="EMBL/GenBank/DDBJ databases">
        <title>Complete sequence of Desulfosporosinus orientis DSM 765.</title>
        <authorList>
            <person name="Lucas S."/>
            <person name="Han J."/>
            <person name="Lapidus A."/>
            <person name="Cheng J.-F."/>
            <person name="Goodwin L."/>
            <person name="Pitluck S."/>
            <person name="Peters L."/>
            <person name="Ovchinnikova G."/>
            <person name="Teshima H."/>
            <person name="Detter J.C."/>
            <person name="Han C."/>
            <person name="Tapia R."/>
            <person name="Land M."/>
            <person name="Hauser L."/>
            <person name="Kyrpides N."/>
            <person name="Ivanova N."/>
            <person name="Pagani I."/>
            <person name="Pester M."/>
            <person name="Spring S."/>
            <person name="Ollivier B."/>
            <person name="Rattei T."/>
            <person name="Klenk H.-P."/>
            <person name="Wagner M."/>
            <person name="Loy A."/>
            <person name="Woyke T."/>
        </authorList>
    </citation>
    <scope>NUCLEOTIDE SEQUENCE [LARGE SCALE GENOMIC DNA]</scope>
    <source>
        <strain evidence="3">ATCC 19365 / DSM 765 / NCIMB 8382 / VKM B-1628</strain>
    </source>
</reference>
<evidence type="ECO:0000313" key="3">
    <source>
        <dbReference type="Proteomes" id="UP000006346"/>
    </source>
</evidence>